<dbReference type="InterPro" id="IPR012312">
    <property type="entry name" value="Hemerythrin-like"/>
</dbReference>
<dbReference type="GO" id="GO:0046872">
    <property type="term" value="F:metal ion binding"/>
    <property type="evidence" value="ECO:0007669"/>
    <property type="project" value="UniProtKB-KW"/>
</dbReference>
<evidence type="ECO:0000256" key="4">
    <source>
        <dbReference type="ARBA" id="ARBA00023004"/>
    </source>
</evidence>
<keyword evidence="2" id="KW-0561">Oxygen transport</keyword>
<dbReference type="Proteomes" id="UP000808146">
    <property type="component" value="Unassembled WGS sequence"/>
</dbReference>
<keyword evidence="4" id="KW-0408">Iron</keyword>
<evidence type="ECO:0000313" key="6">
    <source>
        <dbReference type="EMBL" id="MBK8892108.1"/>
    </source>
</evidence>
<protein>
    <submittedName>
        <fullName evidence="6">Hemerythrin family protein</fullName>
    </submittedName>
</protein>
<dbReference type="SUPFAM" id="SSF47188">
    <property type="entry name" value="Hemerythrin-like"/>
    <property type="match status" value="1"/>
</dbReference>
<dbReference type="Pfam" id="PF01814">
    <property type="entry name" value="Hemerythrin"/>
    <property type="match status" value="1"/>
</dbReference>
<reference evidence="6" key="1">
    <citation type="submission" date="2020-10" db="EMBL/GenBank/DDBJ databases">
        <title>Connecting structure to function with the recovery of over 1000 high-quality activated sludge metagenome-assembled genomes encoding full-length rRNA genes using long-read sequencing.</title>
        <authorList>
            <person name="Singleton C.M."/>
            <person name="Petriglieri F."/>
            <person name="Kristensen J.M."/>
            <person name="Kirkegaard R.H."/>
            <person name="Michaelsen T.Y."/>
            <person name="Andersen M.H."/>
            <person name="Karst S.M."/>
            <person name="Dueholm M.S."/>
            <person name="Nielsen P.H."/>
            <person name="Albertsen M."/>
        </authorList>
    </citation>
    <scope>NUCLEOTIDE SEQUENCE</scope>
    <source>
        <strain evidence="6">OdNE_18-Q3-R46-58_BAT3C.305</strain>
    </source>
</reference>
<dbReference type="PANTHER" id="PTHR37164">
    <property type="entry name" value="BACTERIOHEMERYTHRIN"/>
    <property type="match status" value="1"/>
</dbReference>
<dbReference type="CDD" id="cd12107">
    <property type="entry name" value="Hemerythrin"/>
    <property type="match status" value="1"/>
</dbReference>
<evidence type="ECO:0000256" key="1">
    <source>
        <dbReference type="ARBA" id="ARBA00010587"/>
    </source>
</evidence>
<comment type="similarity">
    <text evidence="1">Belongs to the hemerythrin family.</text>
</comment>
<feature type="domain" description="Hemerythrin-like" evidence="5">
    <location>
        <begin position="13"/>
        <end position="120"/>
    </location>
</feature>
<evidence type="ECO:0000259" key="5">
    <source>
        <dbReference type="Pfam" id="PF01814"/>
    </source>
</evidence>
<dbReference type="PROSITE" id="PS00550">
    <property type="entry name" value="HEMERYTHRINS"/>
    <property type="match status" value="1"/>
</dbReference>
<gene>
    <name evidence="6" type="ORF">IPN75_17885</name>
</gene>
<dbReference type="Gene3D" id="1.20.120.50">
    <property type="entry name" value="Hemerythrin-like"/>
    <property type="match status" value="1"/>
</dbReference>
<dbReference type="GO" id="GO:0005344">
    <property type="term" value="F:oxygen carrier activity"/>
    <property type="evidence" value="ECO:0007669"/>
    <property type="project" value="UniProtKB-KW"/>
</dbReference>
<dbReference type="InterPro" id="IPR016131">
    <property type="entry name" value="Haemerythrin_Fe_BS"/>
</dbReference>
<comment type="caution">
    <text evidence="6">The sequence shown here is derived from an EMBL/GenBank/DDBJ whole genome shotgun (WGS) entry which is preliminary data.</text>
</comment>
<accession>A0A9D7LVS4</accession>
<dbReference type="NCBIfam" id="TIGR02481">
    <property type="entry name" value="hemeryth_dom"/>
    <property type="match status" value="1"/>
</dbReference>
<organism evidence="6 7">
    <name type="scientific">Candidatus Dechloromonas phosphorivorans</name>
    <dbReference type="NCBI Taxonomy" id="2899244"/>
    <lineage>
        <taxon>Bacteria</taxon>
        <taxon>Pseudomonadati</taxon>
        <taxon>Pseudomonadota</taxon>
        <taxon>Betaproteobacteria</taxon>
        <taxon>Rhodocyclales</taxon>
        <taxon>Azonexaceae</taxon>
        <taxon>Dechloromonas</taxon>
    </lineage>
</organism>
<dbReference type="EMBL" id="JADKBR010000022">
    <property type="protein sequence ID" value="MBK8892108.1"/>
    <property type="molecule type" value="Genomic_DNA"/>
</dbReference>
<dbReference type="InterPro" id="IPR050669">
    <property type="entry name" value="Hemerythrin"/>
</dbReference>
<proteinExistence type="inferred from homology"/>
<dbReference type="InterPro" id="IPR035938">
    <property type="entry name" value="Hemerythrin-like_sf"/>
</dbReference>
<evidence type="ECO:0000313" key="7">
    <source>
        <dbReference type="Proteomes" id="UP000808146"/>
    </source>
</evidence>
<keyword evidence="3" id="KW-0479">Metal-binding</keyword>
<dbReference type="InterPro" id="IPR012827">
    <property type="entry name" value="Hemerythrin_metal-bd"/>
</dbReference>
<name>A0A9D7LVS4_9RHOO</name>
<keyword evidence="2" id="KW-0813">Transport</keyword>
<dbReference type="PANTHER" id="PTHR37164:SF1">
    <property type="entry name" value="BACTERIOHEMERYTHRIN"/>
    <property type="match status" value="1"/>
</dbReference>
<evidence type="ECO:0000256" key="2">
    <source>
        <dbReference type="ARBA" id="ARBA00022621"/>
    </source>
</evidence>
<dbReference type="AlphaFoldDB" id="A0A9D7LVS4"/>
<sequence length="141" mass="15829">MSALSENCHHDRATVDGEHRMQIELIEALQASLHHPTGTRPGPTALMDQLQSFCAAHFMSEELLMRFCAYPELDDHIADHERTLDTLAGIALNQPGDPAAAEARLSEIKGFLTAHIRTRDLAFTEYYRRWSEVGSADRLVE</sequence>
<evidence type="ECO:0000256" key="3">
    <source>
        <dbReference type="ARBA" id="ARBA00022723"/>
    </source>
</evidence>